<evidence type="ECO:0000313" key="2">
    <source>
        <dbReference type="Proteomes" id="UP000054995"/>
    </source>
</evidence>
<gene>
    <name evidence="1" type="ORF">T4D_6554</name>
</gene>
<keyword evidence="2" id="KW-1185">Reference proteome</keyword>
<dbReference type="EMBL" id="JYDT01000119">
    <property type="protein sequence ID" value="KRY84227.1"/>
    <property type="molecule type" value="Genomic_DNA"/>
</dbReference>
<name>A0A0V1FG36_TRIPS</name>
<organism evidence="1 2">
    <name type="scientific">Trichinella pseudospiralis</name>
    <name type="common">Parasitic roundworm</name>
    <dbReference type="NCBI Taxonomy" id="6337"/>
    <lineage>
        <taxon>Eukaryota</taxon>
        <taxon>Metazoa</taxon>
        <taxon>Ecdysozoa</taxon>
        <taxon>Nematoda</taxon>
        <taxon>Enoplea</taxon>
        <taxon>Dorylaimia</taxon>
        <taxon>Trichinellida</taxon>
        <taxon>Trichinellidae</taxon>
        <taxon>Trichinella</taxon>
    </lineage>
</organism>
<dbReference type="OrthoDB" id="5920694at2759"/>
<reference evidence="1 2" key="1">
    <citation type="submission" date="2015-01" db="EMBL/GenBank/DDBJ databases">
        <title>Evolution of Trichinella species and genotypes.</title>
        <authorList>
            <person name="Korhonen P.K."/>
            <person name="Edoardo P."/>
            <person name="Giuseppe L.R."/>
            <person name="Gasser R.B."/>
        </authorList>
    </citation>
    <scope>NUCLEOTIDE SEQUENCE [LARGE SCALE GENOMIC DNA]</scope>
    <source>
        <strain evidence="1">ISS470</strain>
    </source>
</reference>
<protein>
    <submittedName>
        <fullName evidence="1">Uncharacterized protein</fullName>
    </submittedName>
</protein>
<dbReference type="AlphaFoldDB" id="A0A0V1FG36"/>
<comment type="caution">
    <text evidence="1">The sequence shown here is derived from an EMBL/GenBank/DDBJ whole genome shotgun (WGS) entry which is preliminary data.</text>
</comment>
<proteinExistence type="predicted"/>
<sequence>MEADQHARQSWSSGRMNPLTKAFSFSAQLEREEDLARVSLIDNLAKSSRQLPQTGSFGQQPSQLVRQRIDLFLCFAKQFLYDAIKHLLLLFRTDIVQTLSKAQHPYTKTIVHRSKFLQLRPYLIIY</sequence>
<evidence type="ECO:0000313" key="1">
    <source>
        <dbReference type="EMBL" id="KRY84227.1"/>
    </source>
</evidence>
<dbReference type="Proteomes" id="UP000054995">
    <property type="component" value="Unassembled WGS sequence"/>
</dbReference>
<accession>A0A0V1FG36</accession>